<reference evidence="2" key="1">
    <citation type="submission" date="2021-01" db="EMBL/GenBank/DDBJ databases">
        <authorList>
            <person name="Corre E."/>
            <person name="Pelletier E."/>
            <person name="Niang G."/>
            <person name="Scheremetjew M."/>
            <person name="Finn R."/>
            <person name="Kale V."/>
            <person name="Holt S."/>
            <person name="Cochrane G."/>
            <person name="Meng A."/>
            <person name="Brown T."/>
            <person name="Cohen L."/>
        </authorList>
    </citation>
    <scope>NUCLEOTIDE SEQUENCE</scope>
    <source>
        <strain evidence="2">CCMP1594</strain>
    </source>
</reference>
<dbReference type="EMBL" id="HBJA01140735">
    <property type="protein sequence ID" value="CAE0837151.1"/>
    <property type="molecule type" value="Transcribed_RNA"/>
</dbReference>
<name>A0A7S4GHF3_9EUGL</name>
<organism evidence="2">
    <name type="scientific">Eutreptiella gymnastica</name>
    <dbReference type="NCBI Taxonomy" id="73025"/>
    <lineage>
        <taxon>Eukaryota</taxon>
        <taxon>Discoba</taxon>
        <taxon>Euglenozoa</taxon>
        <taxon>Euglenida</taxon>
        <taxon>Spirocuta</taxon>
        <taxon>Euglenophyceae</taxon>
        <taxon>Eutreptiales</taxon>
        <taxon>Eutreptiaceae</taxon>
        <taxon>Eutreptiella</taxon>
    </lineage>
</organism>
<proteinExistence type="predicted"/>
<accession>A0A7S4GHF3</accession>
<evidence type="ECO:0000313" key="2">
    <source>
        <dbReference type="EMBL" id="CAE0837151.1"/>
    </source>
</evidence>
<protein>
    <submittedName>
        <fullName evidence="2">Uncharacterized protein</fullName>
    </submittedName>
</protein>
<feature type="region of interest" description="Disordered" evidence="1">
    <location>
        <begin position="278"/>
        <end position="301"/>
    </location>
</feature>
<gene>
    <name evidence="2" type="ORF">EGYM00163_LOCUS48521</name>
</gene>
<evidence type="ECO:0000256" key="1">
    <source>
        <dbReference type="SAM" id="MobiDB-lite"/>
    </source>
</evidence>
<sequence>MGLNEAQRVALTEWFAVTTAPLTALEPKAAQEVWSAALLDAPPGVSVAGLEDPNVLLVVERLCGLQAHPCAADGKVVPLGLDMEAIGVLALTVRNDHSTPPVQREDVVAYLRDRMEAELARVRDQLQHEEELTARRHALMAQAEGLDRAELLRRLEAAYTVADTAGAAEKWERAGAAQLRQVVETYNVRRAHEEAPRYLESVPAGDYGSSTGHDTFPGFEVSAVSQLMVSPRQGSDRGFFGRAYKMKFDGVLGRDFEGNMRDSRKFSTTQLLSNSVNLVPRPSATPRKSSMNPRRIAVGLP</sequence>
<dbReference type="AlphaFoldDB" id="A0A7S4GHF3"/>